<dbReference type="EMBL" id="OB795164">
    <property type="protein sequence ID" value="CAD7431783.1"/>
    <property type="molecule type" value="Genomic_DNA"/>
</dbReference>
<accession>A0A7R9ED09</accession>
<reference evidence="2" key="1">
    <citation type="submission" date="2020-11" db="EMBL/GenBank/DDBJ databases">
        <authorList>
            <person name="Tran Van P."/>
        </authorList>
    </citation>
    <scope>NUCLEOTIDE SEQUENCE</scope>
</reference>
<feature type="compositionally biased region" description="Basic and acidic residues" evidence="1">
    <location>
        <begin position="290"/>
        <end position="305"/>
    </location>
</feature>
<evidence type="ECO:0000313" key="2">
    <source>
        <dbReference type="EMBL" id="CAD7431783.1"/>
    </source>
</evidence>
<feature type="region of interest" description="Disordered" evidence="1">
    <location>
        <begin position="1"/>
        <end position="20"/>
    </location>
</feature>
<sequence length="341" mass="37809">MSSSVPSIELPDESTSISPTTCSGVLERVTTRIHIALISGFHRSHNTIIHVTVQSSTKHDRPAPMPNINSTSSSISWADDDLAVGTTLHQKAEVEDSRPLAGTTPIYTRSTSEIGSGPASPVFVWCVWRWDLWRGAMSVFNIETTYPNISKELAVHMFTCEWPVTLQGHARPTRSQSDSKEYTICGYDQTCEGKEELGSGNHSSPWIIVLHTFTPHTRVLLAVTSAPGHHLFNNNCDDSSSTFSSANESEIIKQVDNTFEERVDPEETGDSASMLPYCFESTLKEDMYPNKHELSSSNSQHRERGNTSVSSLTTRQLLVQLSSYCESPTLQATQRNHYISN</sequence>
<gene>
    <name evidence="2" type="ORF">TMSB3V08_LOCUS8503</name>
</gene>
<name>A0A7R9ED09_9NEOP</name>
<protein>
    <submittedName>
        <fullName evidence="2">Uncharacterized protein</fullName>
    </submittedName>
</protein>
<evidence type="ECO:0000256" key="1">
    <source>
        <dbReference type="SAM" id="MobiDB-lite"/>
    </source>
</evidence>
<dbReference type="AlphaFoldDB" id="A0A7R9ED09"/>
<organism evidence="2">
    <name type="scientific">Timema monikensis</name>
    <dbReference type="NCBI Taxonomy" id="170555"/>
    <lineage>
        <taxon>Eukaryota</taxon>
        <taxon>Metazoa</taxon>
        <taxon>Ecdysozoa</taxon>
        <taxon>Arthropoda</taxon>
        <taxon>Hexapoda</taxon>
        <taxon>Insecta</taxon>
        <taxon>Pterygota</taxon>
        <taxon>Neoptera</taxon>
        <taxon>Polyneoptera</taxon>
        <taxon>Phasmatodea</taxon>
        <taxon>Timematodea</taxon>
        <taxon>Timematoidea</taxon>
        <taxon>Timematidae</taxon>
        <taxon>Timema</taxon>
    </lineage>
</organism>
<feature type="region of interest" description="Disordered" evidence="1">
    <location>
        <begin position="290"/>
        <end position="311"/>
    </location>
</feature>
<proteinExistence type="predicted"/>